<dbReference type="InterPro" id="IPR023772">
    <property type="entry name" value="DNA-bd_HTH_TetR-type_CS"/>
</dbReference>
<feature type="domain" description="HTH tetR-type" evidence="5">
    <location>
        <begin position="19"/>
        <end position="79"/>
    </location>
</feature>
<dbReference type="SUPFAM" id="SSF46689">
    <property type="entry name" value="Homeodomain-like"/>
    <property type="match status" value="1"/>
</dbReference>
<dbReference type="EMBL" id="BMCU01000003">
    <property type="protein sequence ID" value="GGG16753.1"/>
    <property type="molecule type" value="Genomic_DNA"/>
</dbReference>
<keyword evidence="1" id="KW-0805">Transcription regulation</keyword>
<dbReference type="PRINTS" id="PR00455">
    <property type="entry name" value="HTHTETR"/>
</dbReference>
<dbReference type="PANTHER" id="PTHR30055:SF227">
    <property type="entry name" value="TRANSCRIPTIONAL REGULATORY PROTEIN (PROBABLY TETR-FAMILY)-RELATED"/>
    <property type="match status" value="1"/>
</dbReference>
<keyword evidence="3" id="KW-0804">Transcription</keyword>
<dbReference type="PROSITE" id="PS01081">
    <property type="entry name" value="HTH_TETR_1"/>
    <property type="match status" value="1"/>
</dbReference>
<dbReference type="Proteomes" id="UP000654257">
    <property type="component" value="Unassembled WGS sequence"/>
</dbReference>
<organism evidence="6 7">
    <name type="scientific">Rhodococcoides trifolii</name>
    <dbReference type="NCBI Taxonomy" id="908250"/>
    <lineage>
        <taxon>Bacteria</taxon>
        <taxon>Bacillati</taxon>
        <taxon>Actinomycetota</taxon>
        <taxon>Actinomycetes</taxon>
        <taxon>Mycobacteriales</taxon>
        <taxon>Nocardiaceae</taxon>
        <taxon>Rhodococcoides</taxon>
    </lineage>
</organism>
<evidence type="ECO:0000313" key="7">
    <source>
        <dbReference type="Proteomes" id="UP000654257"/>
    </source>
</evidence>
<keyword evidence="2 4" id="KW-0238">DNA-binding</keyword>
<dbReference type="InterPro" id="IPR001647">
    <property type="entry name" value="HTH_TetR"/>
</dbReference>
<proteinExistence type="predicted"/>
<dbReference type="InterPro" id="IPR050109">
    <property type="entry name" value="HTH-type_TetR-like_transc_reg"/>
</dbReference>
<dbReference type="RefSeq" id="WP_229746092.1">
    <property type="nucleotide sequence ID" value="NZ_BMCU01000003.1"/>
</dbReference>
<dbReference type="GO" id="GO:0000976">
    <property type="term" value="F:transcription cis-regulatory region binding"/>
    <property type="evidence" value="ECO:0007669"/>
    <property type="project" value="TreeGrafter"/>
</dbReference>
<comment type="caution">
    <text evidence="6">The sequence shown here is derived from an EMBL/GenBank/DDBJ whole genome shotgun (WGS) entry which is preliminary data.</text>
</comment>
<evidence type="ECO:0000256" key="4">
    <source>
        <dbReference type="PROSITE-ProRule" id="PRU00335"/>
    </source>
</evidence>
<reference evidence="6" key="2">
    <citation type="submission" date="2020-09" db="EMBL/GenBank/DDBJ databases">
        <authorList>
            <person name="Sun Q."/>
            <person name="Sedlacek I."/>
        </authorList>
    </citation>
    <scope>NUCLEOTIDE SEQUENCE</scope>
    <source>
        <strain evidence="6">CCM 7905</strain>
    </source>
</reference>
<name>A0A917G130_9NOCA</name>
<dbReference type="Pfam" id="PF00440">
    <property type="entry name" value="TetR_N"/>
    <property type="match status" value="1"/>
</dbReference>
<feature type="DNA-binding region" description="H-T-H motif" evidence="4">
    <location>
        <begin position="42"/>
        <end position="61"/>
    </location>
</feature>
<dbReference type="GO" id="GO:0003700">
    <property type="term" value="F:DNA-binding transcription factor activity"/>
    <property type="evidence" value="ECO:0007669"/>
    <property type="project" value="TreeGrafter"/>
</dbReference>
<evidence type="ECO:0000259" key="5">
    <source>
        <dbReference type="PROSITE" id="PS50977"/>
    </source>
</evidence>
<protein>
    <submittedName>
        <fullName evidence="6">Transcriptional regulator, TetR family protein</fullName>
    </submittedName>
</protein>
<dbReference type="FunFam" id="1.10.10.60:FF:000141">
    <property type="entry name" value="TetR family transcriptional regulator"/>
    <property type="match status" value="1"/>
</dbReference>
<keyword evidence="7" id="KW-1185">Reference proteome</keyword>
<sequence length="211" mass="23035">MTTGDAVPERATRIRMTGTQRREQLIEIGRTLFAERGYEATSIEEIAQRAAVSKPVVYEHFGGKEGLYAVVVDREMSTLLAMITASLTGHRSRVRVEAVALALLTYVEERSDGFRILVRDSPVAAPDGTYSSLLNDAVGQVGHILAGDFERRGLNPALSPLYAQALVGMVSMTAQWWLDDRTPPKEVVAAHVVNLCWNGLTNLEADPQLGA</sequence>
<dbReference type="PANTHER" id="PTHR30055">
    <property type="entry name" value="HTH-TYPE TRANSCRIPTIONAL REGULATOR RUTR"/>
    <property type="match status" value="1"/>
</dbReference>
<dbReference type="AlphaFoldDB" id="A0A917G130"/>
<evidence type="ECO:0000256" key="2">
    <source>
        <dbReference type="ARBA" id="ARBA00023125"/>
    </source>
</evidence>
<dbReference type="SUPFAM" id="SSF48498">
    <property type="entry name" value="Tetracyclin repressor-like, C-terminal domain"/>
    <property type="match status" value="1"/>
</dbReference>
<dbReference type="GO" id="GO:0045892">
    <property type="term" value="P:negative regulation of DNA-templated transcription"/>
    <property type="evidence" value="ECO:0007669"/>
    <property type="project" value="UniProtKB-ARBA"/>
</dbReference>
<dbReference type="Gene3D" id="1.10.357.10">
    <property type="entry name" value="Tetracycline Repressor, domain 2"/>
    <property type="match status" value="1"/>
</dbReference>
<dbReference type="Pfam" id="PF21943">
    <property type="entry name" value="TetR_C_46"/>
    <property type="match status" value="1"/>
</dbReference>
<reference evidence="6" key="1">
    <citation type="journal article" date="2014" name="Int. J. Syst. Evol. Microbiol.">
        <title>Complete genome sequence of Corynebacterium casei LMG S-19264T (=DSM 44701T), isolated from a smear-ripened cheese.</title>
        <authorList>
            <consortium name="US DOE Joint Genome Institute (JGI-PGF)"/>
            <person name="Walter F."/>
            <person name="Albersmeier A."/>
            <person name="Kalinowski J."/>
            <person name="Ruckert C."/>
        </authorList>
    </citation>
    <scope>NUCLEOTIDE SEQUENCE</scope>
    <source>
        <strain evidence="6">CCM 7905</strain>
    </source>
</reference>
<dbReference type="InterPro" id="IPR036271">
    <property type="entry name" value="Tet_transcr_reg_TetR-rel_C_sf"/>
</dbReference>
<dbReference type="InterPro" id="IPR009057">
    <property type="entry name" value="Homeodomain-like_sf"/>
</dbReference>
<gene>
    <name evidence="6" type="ORF">GCM10007304_33600</name>
</gene>
<dbReference type="PROSITE" id="PS50977">
    <property type="entry name" value="HTH_TETR_2"/>
    <property type="match status" value="1"/>
</dbReference>
<accession>A0A917G130</accession>
<evidence type="ECO:0000256" key="3">
    <source>
        <dbReference type="ARBA" id="ARBA00023163"/>
    </source>
</evidence>
<evidence type="ECO:0000256" key="1">
    <source>
        <dbReference type="ARBA" id="ARBA00023015"/>
    </source>
</evidence>
<dbReference type="InterPro" id="IPR054129">
    <property type="entry name" value="DesT_TetR_C"/>
</dbReference>
<evidence type="ECO:0000313" key="6">
    <source>
        <dbReference type="EMBL" id="GGG16753.1"/>
    </source>
</evidence>